<dbReference type="AlphaFoldDB" id="A0A443SPE2"/>
<evidence type="ECO:0000256" key="7">
    <source>
        <dbReference type="ARBA" id="ARBA00023098"/>
    </source>
</evidence>
<dbReference type="STRING" id="299467.A0A443SPE2"/>
<keyword evidence="6 10" id="KW-1133">Transmembrane helix</keyword>
<accession>A0A443SPE2</accession>
<comment type="caution">
    <text evidence="12">The sequence shown here is derived from an EMBL/GenBank/DDBJ whole genome shotgun (WGS) entry which is preliminary data.</text>
</comment>
<feature type="transmembrane region" description="Helical" evidence="10">
    <location>
        <begin position="31"/>
        <end position="50"/>
    </location>
</feature>
<protein>
    <recommendedName>
        <fullName evidence="10">Elongation of very long chain fatty acids protein</fullName>
        <ecNumber evidence="10">2.3.1.199</ecNumber>
    </recommendedName>
    <alternativeName>
        <fullName evidence="10">Very-long-chain 3-oxoacyl-CoA synthase</fullName>
    </alternativeName>
</protein>
<evidence type="ECO:0000256" key="8">
    <source>
        <dbReference type="ARBA" id="ARBA00023136"/>
    </source>
</evidence>
<keyword evidence="7 10" id="KW-0443">Lipid metabolism</keyword>
<dbReference type="GO" id="GO:0034625">
    <property type="term" value="P:fatty acid elongation, monounsaturated fatty acid"/>
    <property type="evidence" value="ECO:0007669"/>
    <property type="project" value="TreeGrafter"/>
</dbReference>
<proteinExistence type="inferred from homology"/>
<dbReference type="GO" id="GO:0030148">
    <property type="term" value="P:sphingolipid biosynthetic process"/>
    <property type="evidence" value="ECO:0007669"/>
    <property type="project" value="TreeGrafter"/>
</dbReference>
<dbReference type="OrthoDB" id="434092at2759"/>
<dbReference type="EMBL" id="NCKV01000931">
    <property type="protein sequence ID" value="RWS29409.1"/>
    <property type="molecule type" value="Genomic_DNA"/>
</dbReference>
<dbReference type="GO" id="GO:0005789">
    <property type="term" value="C:endoplasmic reticulum membrane"/>
    <property type="evidence" value="ECO:0007669"/>
    <property type="project" value="TreeGrafter"/>
</dbReference>
<gene>
    <name evidence="12" type="ORF">B4U80_03939</name>
</gene>
<evidence type="ECO:0000256" key="4">
    <source>
        <dbReference type="ARBA" id="ARBA00022692"/>
    </source>
</evidence>
<dbReference type="VEuPathDB" id="VectorBase:LDEU002631"/>
<dbReference type="Pfam" id="PF01151">
    <property type="entry name" value="ELO"/>
    <property type="match status" value="1"/>
</dbReference>
<comment type="similarity">
    <text evidence="10">Belongs to the ELO family.</text>
</comment>
<sequence length="333" mass="38739">MIQVVKLLMEWYTQVMANGDPRLADWPLMKGPLPVITICFSYVYFVKYLGPQLMKDRSPFDIRRLMIAYNFFMVIISALLVYVFAVKAWFNGYSLTCQPVDYSPTGDAYVIAVASYSYFIVKFLEFFDTIFFVLRKKFSHVSTLHVIHHGIMPFSVWWGLKFVPGGHATFFGFINSFVHVIMYTYYGLAAVGPQMNKYLWWKRYLTVLQMVQFILIFIHSFQLLFRDCSFPRAFGLWISAHGVLFWFLFSHFYRHTYLRAKSAAAVNGVSNARQRPRRGFFETVCSPNATLIQHLNHSESKKQNGTSNNKYSENNNLFGKQTNGCIDRSKKAN</sequence>
<evidence type="ECO:0000256" key="9">
    <source>
        <dbReference type="ARBA" id="ARBA00023160"/>
    </source>
</evidence>
<dbReference type="InterPro" id="IPR002076">
    <property type="entry name" value="ELO_fam"/>
</dbReference>
<keyword evidence="5 10" id="KW-0276">Fatty acid metabolism</keyword>
<dbReference type="GO" id="GO:0042761">
    <property type="term" value="P:very long-chain fatty acid biosynthetic process"/>
    <property type="evidence" value="ECO:0007669"/>
    <property type="project" value="TreeGrafter"/>
</dbReference>
<keyword evidence="13" id="KW-1185">Reference proteome</keyword>
<comment type="subcellular location">
    <subcellularLocation>
        <location evidence="1">Membrane</location>
        <topology evidence="1">Multi-pass membrane protein</topology>
    </subcellularLocation>
</comment>
<evidence type="ECO:0000256" key="6">
    <source>
        <dbReference type="ARBA" id="ARBA00022989"/>
    </source>
</evidence>
<keyword evidence="9 10" id="KW-0275">Fatty acid biosynthesis</keyword>
<feature type="transmembrane region" description="Helical" evidence="10">
    <location>
        <begin position="110"/>
        <end position="134"/>
    </location>
</feature>
<evidence type="ECO:0000256" key="1">
    <source>
        <dbReference type="ARBA" id="ARBA00004141"/>
    </source>
</evidence>
<dbReference type="Proteomes" id="UP000288716">
    <property type="component" value="Unassembled WGS sequence"/>
</dbReference>
<keyword evidence="3 10" id="KW-0808">Transferase</keyword>
<reference evidence="12 13" key="1">
    <citation type="journal article" date="2018" name="Gigascience">
        <title>Genomes of trombidid mites reveal novel predicted allergens and laterally-transferred genes associated with secondary metabolism.</title>
        <authorList>
            <person name="Dong X."/>
            <person name="Chaisiri K."/>
            <person name="Xia D."/>
            <person name="Armstrong S.D."/>
            <person name="Fang Y."/>
            <person name="Donnelly M.J."/>
            <person name="Kadowaki T."/>
            <person name="McGarry J.W."/>
            <person name="Darby A.C."/>
            <person name="Makepeace B.L."/>
        </authorList>
    </citation>
    <scope>NUCLEOTIDE SEQUENCE [LARGE SCALE GENOMIC DNA]</scope>
    <source>
        <strain evidence="12">UoL-UT</strain>
    </source>
</reference>
<evidence type="ECO:0000256" key="3">
    <source>
        <dbReference type="ARBA" id="ARBA00022679"/>
    </source>
</evidence>
<evidence type="ECO:0000313" key="13">
    <source>
        <dbReference type="Proteomes" id="UP000288716"/>
    </source>
</evidence>
<dbReference type="PANTHER" id="PTHR11157">
    <property type="entry name" value="FATTY ACID ACYL TRANSFERASE-RELATED"/>
    <property type="match status" value="1"/>
</dbReference>
<comment type="catalytic activity">
    <reaction evidence="10">
        <text>a very-long-chain acyl-CoA + malonyl-CoA + H(+) = a very-long-chain 3-oxoacyl-CoA + CO2 + CoA</text>
        <dbReference type="Rhea" id="RHEA:32727"/>
        <dbReference type="ChEBI" id="CHEBI:15378"/>
        <dbReference type="ChEBI" id="CHEBI:16526"/>
        <dbReference type="ChEBI" id="CHEBI:57287"/>
        <dbReference type="ChEBI" id="CHEBI:57384"/>
        <dbReference type="ChEBI" id="CHEBI:90725"/>
        <dbReference type="ChEBI" id="CHEBI:90736"/>
        <dbReference type="EC" id="2.3.1.199"/>
    </reaction>
</comment>
<dbReference type="PANTHER" id="PTHR11157:SF69">
    <property type="entry name" value="ELONGATION OF VERY LONG CHAIN FATTY ACIDS PROTEIN 7"/>
    <property type="match status" value="1"/>
</dbReference>
<name>A0A443SPE2_9ACAR</name>
<dbReference type="EC" id="2.3.1.199" evidence="10"/>
<feature type="transmembrane region" description="Helical" evidence="10">
    <location>
        <begin position="234"/>
        <end position="253"/>
    </location>
</feature>
<feature type="compositionally biased region" description="Polar residues" evidence="11">
    <location>
        <begin position="303"/>
        <end position="324"/>
    </location>
</feature>
<evidence type="ECO:0000256" key="11">
    <source>
        <dbReference type="SAM" id="MobiDB-lite"/>
    </source>
</evidence>
<dbReference type="GO" id="GO:0034626">
    <property type="term" value="P:fatty acid elongation, polyunsaturated fatty acid"/>
    <property type="evidence" value="ECO:0007669"/>
    <property type="project" value="TreeGrafter"/>
</dbReference>
<feature type="transmembrane region" description="Helical" evidence="10">
    <location>
        <begin position="146"/>
        <end position="164"/>
    </location>
</feature>
<evidence type="ECO:0000256" key="2">
    <source>
        <dbReference type="ARBA" id="ARBA00022516"/>
    </source>
</evidence>
<dbReference type="GO" id="GO:0009922">
    <property type="term" value="F:fatty acid elongase activity"/>
    <property type="evidence" value="ECO:0007669"/>
    <property type="project" value="UniProtKB-EC"/>
</dbReference>
<keyword evidence="8 10" id="KW-0472">Membrane</keyword>
<keyword evidence="4 10" id="KW-0812">Transmembrane</keyword>
<evidence type="ECO:0000256" key="10">
    <source>
        <dbReference type="RuleBase" id="RU361115"/>
    </source>
</evidence>
<feature type="transmembrane region" description="Helical" evidence="10">
    <location>
        <begin position="71"/>
        <end position="90"/>
    </location>
</feature>
<feature type="transmembrane region" description="Helical" evidence="10">
    <location>
        <begin position="204"/>
        <end position="222"/>
    </location>
</feature>
<dbReference type="GO" id="GO:0019367">
    <property type="term" value="P:fatty acid elongation, saturated fatty acid"/>
    <property type="evidence" value="ECO:0007669"/>
    <property type="project" value="TreeGrafter"/>
</dbReference>
<keyword evidence="2 10" id="KW-0444">Lipid biosynthesis</keyword>
<organism evidence="12 13">
    <name type="scientific">Leptotrombidium deliense</name>
    <dbReference type="NCBI Taxonomy" id="299467"/>
    <lineage>
        <taxon>Eukaryota</taxon>
        <taxon>Metazoa</taxon>
        <taxon>Ecdysozoa</taxon>
        <taxon>Arthropoda</taxon>
        <taxon>Chelicerata</taxon>
        <taxon>Arachnida</taxon>
        <taxon>Acari</taxon>
        <taxon>Acariformes</taxon>
        <taxon>Trombidiformes</taxon>
        <taxon>Prostigmata</taxon>
        <taxon>Anystina</taxon>
        <taxon>Parasitengona</taxon>
        <taxon>Trombiculoidea</taxon>
        <taxon>Trombiculidae</taxon>
        <taxon>Leptotrombidium</taxon>
    </lineage>
</organism>
<evidence type="ECO:0000313" key="12">
    <source>
        <dbReference type="EMBL" id="RWS29409.1"/>
    </source>
</evidence>
<feature type="transmembrane region" description="Helical" evidence="10">
    <location>
        <begin position="170"/>
        <end position="192"/>
    </location>
</feature>
<feature type="region of interest" description="Disordered" evidence="11">
    <location>
        <begin position="297"/>
        <end position="333"/>
    </location>
</feature>
<evidence type="ECO:0000256" key="5">
    <source>
        <dbReference type="ARBA" id="ARBA00022832"/>
    </source>
</evidence>